<evidence type="ECO:0000256" key="1">
    <source>
        <dbReference type="ARBA" id="ARBA00006987"/>
    </source>
</evidence>
<evidence type="ECO:0000313" key="4">
    <source>
        <dbReference type="Proteomes" id="UP001141992"/>
    </source>
</evidence>
<dbReference type="InterPro" id="IPR005064">
    <property type="entry name" value="BUG"/>
</dbReference>
<dbReference type="PIRSF" id="PIRSF017082">
    <property type="entry name" value="YflP"/>
    <property type="match status" value="1"/>
</dbReference>
<dbReference type="Gene3D" id="3.40.190.10">
    <property type="entry name" value="Periplasmic binding protein-like II"/>
    <property type="match status" value="1"/>
</dbReference>
<feature type="chain" id="PRO_5040864662" evidence="2">
    <location>
        <begin position="40"/>
        <end position="339"/>
    </location>
</feature>
<keyword evidence="2" id="KW-0732">Signal</keyword>
<gene>
    <name evidence="3" type="ORF">O9570_20070</name>
</gene>
<organism evidence="3 4">
    <name type="scientific">Alcaligenes xylosoxydans xylosoxydans</name>
    <name type="common">Achromobacter xylosoxidans</name>
    <dbReference type="NCBI Taxonomy" id="85698"/>
    <lineage>
        <taxon>Bacteria</taxon>
        <taxon>Pseudomonadati</taxon>
        <taxon>Pseudomonadota</taxon>
        <taxon>Betaproteobacteria</taxon>
        <taxon>Burkholderiales</taxon>
        <taxon>Alcaligenaceae</taxon>
        <taxon>Achromobacter</taxon>
    </lineage>
</organism>
<comment type="caution">
    <text evidence="3">The sequence shown here is derived from an EMBL/GenBank/DDBJ whole genome shotgun (WGS) entry which is preliminary data.</text>
</comment>
<dbReference type="EMBL" id="JAPZVI010000018">
    <property type="protein sequence ID" value="MCZ8403762.1"/>
    <property type="molecule type" value="Genomic_DNA"/>
</dbReference>
<protein>
    <submittedName>
        <fullName evidence="3">Tripartite tricarboxylate transporter substrate binding protein</fullName>
    </submittedName>
</protein>
<dbReference type="Pfam" id="PF03401">
    <property type="entry name" value="TctC"/>
    <property type="match status" value="1"/>
</dbReference>
<dbReference type="InterPro" id="IPR042100">
    <property type="entry name" value="Bug_dom1"/>
</dbReference>
<comment type="similarity">
    <text evidence="1">Belongs to the UPF0065 (bug) family.</text>
</comment>
<reference evidence="3" key="1">
    <citation type="submission" date="2022-12" db="EMBL/GenBank/DDBJ databases">
        <authorList>
            <person name="Voronina O.L."/>
            <person name="Kunda M.S."/>
            <person name="Ryzhova N."/>
            <person name="Aksenova E.I."/>
        </authorList>
    </citation>
    <scope>NUCLEOTIDE SEQUENCE</scope>
    <source>
        <strain evidence="3">SCCH136:Ach223948</strain>
    </source>
</reference>
<feature type="signal peptide" evidence="2">
    <location>
        <begin position="1"/>
        <end position="39"/>
    </location>
</feature>
<accession>A0A9X3L161</accession>
<dbReference type="CDD" id="cd13578">
    <property type="entry name" value="PBP2_Bug27"/>
    <property type="match status" value="1"/>
</dbReference>
<evidence type="ECO:0000256" key="2">
    <source>
        <dbReference type="SAM" id="SignalP"/>
    </source>
</evidence>
<dbReference type="Proteomes" id="UP001141992">
    <property type="component" value="Unassembled WGS sequence"/>
</dbReference>
<name>A0A9X3L161_ALCXX</name>
<evidence type="ECO:0000313" key="3">
    <source>
        <dbReference type="EMBL" id="MCZ8403762.1"/>
    </source>
</evidence>
<dbReference type="Gene3D" id="3.40.190.150">
    <property type="entry name" value="Bordetella uptake gene, domain 1"/>
    <property type="match status" value="1"/>
</dbReference>
<proteinExistence type="inferred from homology"/>
<sequence>MSRFAFASLLHCRARALASVAAGLLVTIASLAPVGAAHAQGYPSKPIRLVVPFPPGGATDIVAREITQRLTSTHRWTFVVENRPGAGGGLGVDVAAKAAADGYTLLLGQTSNLAINPSLYAKLPYDPLKDLAPIASIATAPMVIVVPAASPYKSLSDLLAAAKAAPDTVSFASSGNGSLGHLTGQQLQTAAKVRLRHIPYKGASQALIDVISGTVDSYFTSVPSVRQAIRNGRLRALAVTTTSRAVDLPEAPTMAEAGFANFEASTWFGLLAPAGTPERIVKALSSAVNDVLKQPELRARLASEGATVTGGSPDQFTKTIRSDITRWAALVRAAGARIE</sequence>
<dbReference type="SUPFAM" id="SSF53850">
    <property type="entry name" value="Periplasmic binding protein-like II"/>
    <property type="match status" value="1"/>
</dbReference>
<dbReference type="PANTHER" id="PTHR42928">
    <property type="entry name" value="TRICARBOXYLATE-BINDING PROTEIN"/>
    <property type="match status" value="1"/>
</dbReference>
<dbReference type="PANTHER" id="PTHR42928:SF5">
    <property type="entry name" value="BLR1237 PROTEIN"/>
    <property type="match status" value="1"/>
</dbReference>
<dbReference type="AlphaFoldDB" id="A0A9X3L161"/>
<dbReference type="RefSeq" id="WP_076467204.1">
    <property type="nucleotide sequence ID" value="NZ_JAPZVI010000018.1"/>
</dbReference>